<dbReference type="AlphaFoldDB" id="A0A5C6CNI8"/>
<gene>
    <name evidence="1" type="ORF">Pla144_35010</name>
</gene>
<protein>
    <submittedName>
        <fullName evidence="1">Uncharacterized protein</fullName>
    </submittedName>
</protein>
<accession>A0A5C6CNI8</accession>
<proteinExistence type="predicted"/>
<evidence type="ECO:0000313" key="2">
    <source>
        <dbReference type="Proteomes" id="UP000318437"/>
    </source>
</evidence>
<dbReference type="RefSeq" id="WP_197530760.1">
    <property type="nucleotide sequence ID" value="NZ_SJPS01000005.1"/>
</dbReference>
<reference evidence="1 2" key="1">
    <citation type="submission" date="2019-02" db="EMBL/GenBank/DDBJ databases">
        <title>Deep-cultivation of Planctomycetes and their phenomic and genomic characterization uncovers novel biology.</title>
        <authorList>
            <person name="Wiegand S."/>
            <person name="Jogler M."/>
            <person name="Boedeker C."/>
            <person name="Pinto D."/>
            <person name="Vollmers J."/>
            <person name="Rivas-Marin E."/>
            <person name="Kohn T."/>
            <person name="Peeters S.H."/>
            <person name="Heuer A."/>
            <person name="Rast P."/>
            <person name="Oberbeckmann S."/>
            <person name="Bunk B."/>
            <person name="Jeske O."/>
            <person name="Meyerdierks A."/>
            <person name="Storesund J.E."/>
            <person name="Kallscheuer N."/>
            <person name="Luecker S."/>
            <person name="Lage O.M."/>
            <person name="Pohl T."/>
            <person name="Merkel B.J."/>
            <person name="Hornburger P."/>
            <person name="Mueller R.-W."/>
            <person name="Bruemmer F."/>
            <person name="Labrenz M."/>
            <person name="Spormann A.M."/>
            <person name="Op Den Camp H."/>
            <person name="Overmann J."/>
            <person name="Amann R."/>
            <person name="Jetten M.S.M."/>
            <person name="Mascher T."/>
            <person name="Medema M.H."/>
            <person name="Devos D.P."/>
            <person name="Kaster A.-K."/>
            <person name="Ovreas L."/>
            <person name="Rohde M."/>
            <person name="Galperin M.Y."/>
            <person name="Jogler C."/>
        </authorList>
    </citation>
    <scope>NUCLEOTIDE SEQUENCE [LARGE SCALE GENOMIC DNA]</scope>
    <source>
        <strain evidence="1 2">Pla144</strain>
    </source>
</reference>
<comment type="caution">
    <text evidence="1">The sequence shown here is derived from an EMBL/GenBank/DDBJ whole genome shotgun (WGS) entry which is preliminary data.</text>
</comment>
<dbReference type="Proteomes" id="UP000318437">
    <property type="component" value="Unassembled WGS sequence"/>
</dbReference>
<sequence>MNITTITLAALLGLVAAGLAYSQGWFRQVTPPPKKVSNKAGNSGKI</sequence>
<organism evidence="1 2">
    <name type="scientific">Bythopirellula polymerisocia</name>
    <dbReference type="NCBI Taxonomy" id="2528003"/>
    <lineage>
        <taxon>Bacteria</taxon>
        <taxon>Pseudomonadati</taxon>
        <taxon>Planctomycetota</taxon>
        <taxon>Planctomycetia</taxon>
        <taxon>Pirellulales</taxon>
        <taxon>Lacipirellulaceae</taxon>
        <taxon>Bythopirellula</taxon>
    </lineage>
</organism>
<dbReference type="EMBL" id="SJPS01000005">
    <property type="protein sequence ID" value="TWU24616.1"/>
    <property type="molecule type" value="Genomic_DNA"/>
</dbReference>
<keyword evidence="2" id="KW-1185">Reference proteome</keyword>
<name>A0A5C6CNI8_9BACT</name>
<evidence type="ECO:0000313" key="1">
    <source>
        <dbReference type="EMBL" id="TWU24616.1"/>
    </source>
</evidence>